<dbReference type="Pfam" id="PF00753">
    <property type="entry name" value="Lactamase_B"/>
    <property type="match status" value="1"/>
</dbReference>
<evidence type="ECO:0000259" key="1">
    <source>
        <dbReference type="SMART" id="SM00849"/>
    </source>
</evidence>
<dbReference type="InterPro" id="IPR001279">
    <property type="entry name" value="Metallo-B-lactamas"/>
</dbReference>
<keyword evidence="3" id="KW-1185">Reference proteome</keyword>
<reference evidence="2 3" key="1">
    <citation type="submission" date="2021-05" db="EMBL/GenBank/DDBJ databases">
        <title>Novel Bacillus species.</title>
        <authorList>
            <person name="Liu G."/>
        </authorList>
    </citation>
    <scope>NUCLEOTIDE SEQUENCE [LARGE SCALE GENOMIC DNA]</scope>
    <source>
        <strain evidence="3">FJAT-49780</strain>
    </source>
</reference>
<evidence type="ECO:0000313" key="3">
    <source>
        <dbReference type="Proteomes" id="UP000681414"/>
    </source>
</evidence>
<dbReference type="InterPro" id="IPR036866">
    <property type="entry name" value="RibonucZ/Hydroxyglut_hydro"/>
</dbReference>
<evidence type="ECO:0000313" key="2">
    <source>
        <dbReference type="EMBL" id="MBS4194579.1"/>
    </source>
</evidence>
<feature type="domain" description="Metallo-beta-lactamase" evidence="1">
    <location>
        <begin position="21"/>
        <end position="233"/>
    </location>
</feature>
<dbReference type="Gene3D" id="3.60.15.10">
    <property type="entry name" value="Ribonuclease Z/Hydroxyacylglutathione hydrolase-like"/>
    <property type="match status" value="1"/>
</dbReference>
<dbReference type="PANTHER" id="PTHR23131">
    <property type="entry name" value="ENDORIBONUCLEASE LACTB2"/>
    <property type="match status" value="1"/>
</dbReference>
<sequence length="325" mass="36874">MVSFEEKIIKFELPTPFAVGDVNVYVVKGDALTLIDAGVKTDAAWEAFTFQLAQHGLTPEDIEQVVLTHHHPDHVGFLEWLPEVPIYGHKYVRPWIEEDSIFFAAHDDFYRRLFKEFGLRGDMEKMLHILKSPLQYCSTGPLAKEIVEGDKIPGLEKWSVLETPGHAQSHLSFFRENDGVMLSGDHLLATISSNPFLEPALEPSSERPKPQLQYNESLEKLLELDVSVAYTGHGADIPRVHELVKRRLQRQHERALQVLELLKNRQLTTFSITKELFPAVYQKELGLTLSESTAQLDYLISLDLIKKQVDDDGVAFFSAIDGVSR</sequence>
<dbReference type="EMBL" id="JAGYPG010000001">
    <property type="protein sequence ID" value="MBS4194579.1"/>
    <property type="molecule type" value="Genomic_DNA"/>
</dbReference>
<gene>
    <name evidence="2" type="ORF">KHA97_05765</name>
</gene>
<dbReference type="Proteomes" id="UP000681414">
    <property type="component" value="Unassembled WGS sequence"/>
</dbReference>
<proteinExistence type="predicted"/>
<dbReference type="SMART" id="SM00849">
    <property type="entry name" value="Lactamase_B"/>
    <property type="match status" value="1"/>
</dbReference>
<dbReference type="InterPro" id="IPR050662">
    <property type="entry name" value="Sec-metab_biosynth-thioest"/>
</dbReference>
<dbReference type="RefSeq" id="WP_213123748.1">
    <property type="nucleotide sequence ID" value="NZ_JAGYPG010000001.1"/>
</dbReference>
<organism evidence="2 3">
    <name type="scientific">Lederbergia citri</name>
    <dbReference type="NCBI Taxonomy" id="2833580"/>
    <lineage>
        <taxon>Bacteria</taxon>
        <taxon>Bacillati</taxon>
        <taxon>Bacillota</taxon>
        <taxon>Bacilli</taxon>
        <taxon>Bacillales</taxon>
        <taxon>Bacillaceae</taxon>
        <taxon>Lederbergia</taxon>
    </lineage>
</organism>
<dbReference type="AlphaFoldDB" id="A0A942TE71"/>
<dbReference type="PANTHER" id="PTHR23131:SF4">
    <property type="entry name" value="METALLO-BETA-LACTAMASE SUPERFAMILY POTEIN"/>
    <property type="match status" value="1"/>
</dbReference>
<dbReference type="SUPFAM" id="SSF56281">
    <property type="entry name" value="Metallo-hydrolase/oxidoreductase"/>
    <property type="match status" value="1"/>
</dbReference>
<name>A0A942TE71_9BACI</name>
<comment type="caution">
    <text evidence="2">The sequence shown here is derived from an EMBL/GenBank/DDBJ whole genome shotgun (WGS) entry which is preliminary data.</text>
</comment>
<accession>A0A942TE71</accession>
<protein>
    <submittedName>
        <fullName evidence="2">MBL fold metallo-hydrolase</fullName>
    </submittedName>
</protein>